<feature type="domain" description="Histidine kinase" evidence="9">
    <location>
        <begin position="242"/>
        <end position="464"/>
    </location>
</feature>
<dbReference type="RefSeq" id="WP_397712170.1">
    <property type="nucleotide sequence ID" value="NZ_JBIRGN010000003.1"/>
</dbReference>
<dbReference type="GO" id="GO:0016301">
    <property type="term" value="F:kinase activity"/>
    <property type="evidence" value="ECO:0007669"/>
    <property type="project" value="UniProtKB-KW"/>
</dbReference>
<evidence type="ECO:0000256" key="5">
    <source>
        <dbReference type="ARBA" id="ARBA00022679"/>
    </source>
</evidence>
<keyword evidence="11" id="KW-1185">Reference proteome</keyword>
<accession>A0ABW7QQ95</accession>
<protein>
    <recommendedName>
        <fullName evidence="3">histidine kinase</fullName>
        <ecNumber evidence="3">2.7.13.3</ecNumber>
    </recommendedName>
</protein>
<evidence type="ECO:0000256" key="6">
    <source>
        <dbReference type="ARBA" id="ARBA00022777"/>
    </source>
</evidence>
<keyword evidence="8" id="KW-0175">Coiled coil</keyword>
<dbReference type="Gene3D" id="3.30.565.10">
    <property type="entry name" value="Histidine kinase-like ATPase, C-terminal domain"/>
    <property type="match status" value="1"/>
</dbReference>
<dbReference type="SUPFAM" id="SSF47384">
    <property type="entry name" value="Homodimeric domain of signal transducing histidine kinase"/>
    <property type="match status" value="1"/>
</dbReference>
<evidence type="ECO:0000256" key="3">
    <source>
        <dbReference type="ARBA" id="ARBA00012438"/>
    </source>
</evidence>
<dbReference type="PRINTS" id="PR00344">
    <property type="entry name" value="BCTRLSENSOR"/>
</dbReference>
<proteinExistence type="predicted"/>
<evidence type="ECO:0000256" key="7">
    <source>
        <dbReference type="ARBA" id="ARBA00023012"/>
    </source>
</evidence>
<dbReference type="Pfam" id="PF02518">
    <property type="entry name" value="HATPase_c"/>
    <property type="match status" value="1"/>
</dbReference>
<dbReference type="InterPro" id="IPR036890">
    <property type="entry name" value="HATPase_C_sf"/>
</dbReference>
<dbReference type="CDD" id="cd00082">
    <property type="entry name" value="HisKA"/>
    <property type="match status" value="1"/>
</dbReference>
<dbReference type="InterPro" id="IPR050736">
    <property type="entry name" value="Sensor_HK_Regulatory"/>
</dbReference>
<dbReference type="Gene3D" id="1.10.287.130">
    <property type="match status" value="1"/>
</dbReference>
<evidence type="ECO:0000256" key="1">
    <source>
        <dbReference type="ARBA" id="ARBA00000085"/>
    </source>
</evidence>
<evidence type="ECO:0000256" key="8">
    <source>
        <dbReference type="SAM" id="Coils"/>
    </source>
</evidence>
<dbReference type="SMART" id="SM00387">
    <property type="entry name" value="HATPase_c"/>
    <property type="match status" value="1"/>
</dbReference>
<dbReference type="EC" id="2.7.13.3" evidence="3"/>
<dbReference type="InterPro" id="IPR003661">
    <property type="entry name" value="HisK_dim/P_dom"/>
</dbReference>
<dbReference type="PANTHER" id="PTHR43711">
    <property type="entry name" value="TWO-COMPONENT HISTIDINE KINASE"/>
    <property type="match status" value="1"/>
</dbReference>
<keyword evidence="6 10" id="KW-0418">Kinase</keyword>
<dbReference type="InterPro" id="IPR003594">
    <property type="entry name" value="HATPase_dom"/>
</dbReference>
<sequence>MPTDSPRRGPGALVADAGPPLPTAASLALASAQDVFRLRRGAQRAAAALGLEQQDQVRLATALSELGRDRLARGPGTVTFRSETGEQPALVVTLDWDRGQPTPEVLELVSRIVAIEHTSDGTRGRVSIRQPLPAIGLMADDMDARLARCLGRPDATTEADFLRAQTRDLIATLEETRAQREDLRRLNKELEETNQGVLALYSELAKELETTNIGVLALHSELDEKSRQIREASEAKTRFWTNISHELRAPINSVVALARLLLDPGSEPVSAEQRQQIKLIEASGQTVLSLVSDLLDVVKAESGLLDVERGPVDLRLLVTQLSATFEGTYGGKGVLLVTPDLRDLPTVITDEKLLTHVLRNLMSNACKFTDEGEVRLDVEVTEDGPSPSLHVTITDTGVGIPAAEIDRVFEEFYQVRGPHQSGHAGTGLGLPYARTLTELLGGTIKLTSTPGVGTRVEVLLPMHGQGDHGDEIGGGTQ</sequence>
<dbReference type="PANTHER" id="PTHR43711:SF31">
    <property type="entry name" value="HISTIDINE KINASE"/>
    <property type="match status" value="1"/>
</dbReference>
<evidence type="ECO:0000313" key="11">
    <source>
        <dbReference type="Proteomes" id="UP001610818"/>
    </source>
</evidence>
<name>A0ABW7QQ95_9ACTN</name>
<comment type="catalytic activity">
    <reaction evidence="1">
        <text>ATP + protein L-histidine = ADP + protein N-phospho-L-histidine.</text>
        <dbReference type="EC" id="2.7.13.3"/>
    </reaction>
</comment>
<gene>
    <name evidence="10" type="ORF">ACH4F9_16140</name>
</gene>
<evidence type="ECO:0000313" key="10">
    <source>
        <dbReference type="EMBL" id="MFH8546530.1"/>
    </source>
</evidence>
<evidence type="ECO:0000259" key="9">
    <source>
        <dbReference type="PROSITE" id="PS50109"/>
    </source>
</evidence>
<dbReference type="InterPro" id="IPR005467">
    <property type="entry name" value="His_kinase_dom"/>
</dbReference>
<evidence type="ECO:0000256" key="2">
    <source>
        <dbReference type="ARBA" id="ARBA00004236"/>
    </source>
</evidence>
<feature type="coiled-coil region" evidence="8">
    <location>
        <begin position="166"/>
        <end position="235"/>
    </location>
</feature>
<dbReference type="InterPro" id="IPR004358">
    <property type="entry name" value="Sig_transdc_His_kin-like_C"/>
</dbReference>
<dbReference type="PROSITE" id="PS50109">
    <property type="entry name" value="HIS_KIN"/>
    <property type="match status" value="1"/>
</dbReference>
<keyword evidence="4" id="KW-0597">Phosphoprotein</keyword>
<dbReference type="SMART" id="SM00388">
    <property type="entry name" value="HisKA"/>
    <property type="match status" value="1"/>
</dbReference>
<dbReference type="Proteomes" id="UP001610818">
    <property type="component" value="Unassembled WGS sequence"/>
</dbReference>
<evidence type="ECO:0000256" key="4">
    <source>
        <dbReference type="ARBA" id="ARBA00022553"/>
    </source>
</evidence>
<dbReference type="SUPFAM" id="SSF55874">
    <property type="entry name" value="ATPase domain of HSP90 chaperone/DNA topoisomerase II/histidine kinase"/>
    <property type="match status" value="1"/>
</dbReference>
<reference evidence="10 11" key="1">
    <citation type="submission" date="2024-10" db="EMBL/GenBank/DDBJ databases">
        <title>The Natural Products Discovery Center: Release of the First 8490 Sequenced Strains for Exploring Actinobacteria Biosynthetic Diversity.</title>
        <authorList>
            <person name="Kalkreuter E."/>
            <person name="Kautsar S.A."/>
            <person name="Yang D."/>
            <person name="Bader C.D."/>
            <person name="Teijaro C.N."/>
            <person name="Fluegel L."/>
            <person name="Davis C.M."/>
            <person name="Simpson J.R."/>
            <person name="Lauterbach L."/>
            <person name="Steele A.D."/>
            <person name="Gui C."/>
            <person name="Meng S."/>
            <person name="Li G."/>
            <person name="Viehrig K."/>
            <person name="Ye F."/>
            <person name="Su P."/>
            <person name="Kiefer A.F."/>
            <person name="Nichols A."/>
            <person name="Cepeda A.J."/>
            <person name="Yan W."/>
            <person name="Fan B."/>
            <person name="Jiang Y."/>
            <person name="Adhikari A."/>
            <person name="Zheng C.-J."/>
            <person name="Schuster L."/>
            <person name="Cowan T.M."/>
            <person name="Smanski M.J."/>
            <person name="Chevrette M.G."/>
            <person name="De Carvalho L.P.S."/>
            <person name="Shen B."/>
        </authorList>
    </citation>
    <scope>NUCLEOTIDE SEQUENCE [LARGE SCALE GENOMIC DNA]</scope>
    <source>
        <strain evidence="10 11">NPDC017990</strain>
    </source>
</reference>
<dbReference type="Pfam" id="PF00512">
    <property type="entry name" value="HisKA"/>
    <property type="match status" value="1"/>
</dbReference>
<keyword evidence="5" id="KW-0808">Transferase</keyword>
<comment type="caution">
    <text evidence="10">The sequence shown here is derived from an EMBL/GenBank/DDBJ whole genome shotgun (WGS) entry which is preliminary data.</text>
</comment>
<comment type="subcellular location">
    <subcellularLocation>
        <location evidence="2">Cell membrane</location>
    </subcellularLocation>
</comment>
<organism evidence="10 11">
    <name type="scientific">Streptomyces longisporoflavus</name>
    <dbReference type="NCBI Taxonomy" id="28044"/>
    <lineage>
        <taxon>Bacteria</taxon>
        <taxon>Bacillati</taxon>
        <taxon>Actinomycetota</taxon>
        <taxon>Actinomycetes</taxon>
        <taxon>Kitasatosporales</taxon>
        <taxon>Streptomycetaceae</taxon>
        <taxon>Streptomyces</taxon>
    </lineage>
</organism>
<dbReference type="EMBL" id="JBIRGQ010000003">
    <property type="protein sequence ID" value="MFH8546530.1"/>
    <property type="molecule type" value="Genomic_DNA"/>
</dbReference>
<dbReference type="InterPro" id="IPR036097">
    <property type="entry name" value="HisK_dim/P_sf"/>
</dbReference>
<keyword evidence="7" id="KW-0902">Two-component regulatory system</keyword>